<dbReference type="InterPro" id="IPR000753">
    <property type="entry name" value="Clusterin-like"/>
</dbReference>
<keyword evidence="6" id="KW-1015">Disulfide bond</keyword>
<evidence type="ECO:0000256" key="1">
    <source>
        <dbReference type="ARBA" id="ARBA00004613"/>
    </source>
</evidence>
<comment type="subcellular location">
    <subcellularLocation>
        <location evidence="1">Secreted</location>
    </subcellularLocation>
</comment>
<gene>
    <name evidence="11" type="ORF">AAFF_G00006940</name>
</gene>
<dbReference type="PANTHER" id="PTHR10970:SF2">
    <property type="entry name" value="CLUSTERIN-LIKE PROTEIN 1"/>
    <property type="match status" value="1"/>
</dbReference>
<evidence type="ECO:0000259" key="9">
    <source>
        <dbReference type="SMART" id="SM00030"/>
    </source>
</evidence>
<dbReference type="GO" id="GO:0051787">
    <property type="term" value="F:misfolded protein binding"/>
    <property type="evidence" value="ECO:0007669"/>
    <property type="project" value="TreeGrafter"/>
</dbReference>
<dbReference type="InterPro" id="IPR016014">
    <property type="entry name" value="Clusterin_N"/>
</dbReference>
<keyword evidence="3" id="KW-0964">Secreted</keyword>
<evidence type="ECO:0000256" key="4">
    <source>
        <dbReference type="ARBA" id="ARBA00022729"/>
    </source>
</evidence>
<dbReference type="AlphaFoldDB" id="A0AAD7TDV7"/>
<dbReference type="Pfam" id="PF01093">
    <property type="entry name" value="Clusterin"/>
    <property type="match status" value="1"/>
</dbReference>
<comment type="similarity">
    <text evidence="2 8">Belongs to the clusterin family.</text>
</comment>
<dbReference type="SMART" id="SM00030">
    <property type="entry name" value="CLb"/>
    <property type="match status" value="1"/>
</dbReference>
<evidence type="ECO:0000259" key="10">
    <source>
        <dbReference type="SMART" id="SM00035"/>
    </source>
</evidence>
<evidence type="ECO:0000313" key="12">
    <source>
        <dbReference type="Proteomes" id="UP001221898"/>
    </source>
</evidence>
<keyword evidence="4" id="KW-0732">Signal</keyword>
<evidence type="ECO:0000256" key="8">
    <source>
        <dbReference type="RuleBase" id="RU000629"/>
    </source>
</evidence>
<comment type="caution">
    <text evidence="11">The sequence shown here is derived from an EMBL/GenBank/DDBJ whole genome shotgun (WGS) entry which is preliminary data.</text>
</comment>
<organism evidence="11 12">
    <name type="scientific">Aldrovandia affinis</name>
    <dbReference type="NCBI Taxonomy" id="143900"/>
    <lineage>
        <taxon>Eukaryota</taxon>
        <taxon>Metazoa</taxon>
        <taxon>Chordata</taxon>
        <taxon>Craniata</taxon>
        <taxon>Vertebrata</taxon>
        <taxon>Euteleostomi</taxon>
        <taxon>Actinopterygii</taxon>
        <taxon>Neopterygii</taxon>
        <taxon>Teleostei</taxon>
        <taxon>Notacanthiformes</taxon>
        <taxon>Halosauridae</taxon>
        <taxon>Aldrovandia</taxon>
    </lineage>
</organism>
<reference evidence="11" key="1">
    <citation type="journal article" date="2023" name="Science">
        <title>Genome structures resolve the early diversification of teleost fishes.</title>
        <authorList>
            <person name="Parey E."/>
            <person name="Louis A."/>
            <person name="Montfort J."/>
            <person name="Bouchez O."/>
            <person name="Roques C."/>
            <person name="Iampietro C."/>
            <person name="Lluch J."/>
            <person name="Castinel A."/>
            <person name="Donnadieu C."/>
            <person name="Desvignes T."/>
            <person name="Floi Bucao C."/>
            <person name="Jouanno E."/>
            <person name="Wen M."/>
            <person name="Mejri S."/>
            <person name="Dirks R."/>
            <person name="Jansen H."/>
            <person name="Henkel C."/>
            <person name="Chen W.J."/>
            <person name="Zahm M."/>
            <person name="Cabau C."/>
            <person name="Klopp C."/>
            <person name="Thompson A.W."/>
            <person name="Robinson-Rechavi M."/>
            <person name="Braasch I."/>
            <person name="Lecointre G."/>
            <person name="Bobe J."/>
            <person name="Postlethwait J.H."/>
            <person name="Berthelot C."/>
            <person name="Roest Crollius H."/>
            <person name="Guiguen Y."/>
        </authorList>
    </citation>
    <scope>NUCLEOTIDE SEQUENCE</scope>
    <source>
        <strain evidence="11">NC1722</strain>
    </source>
</reference>
<dbReference type="EMBL" id="JAINUG010000001">
    <property type="protein sequence ID" value="KAJ8419195.1"/>
    <property type="molecule type" value="Genomic_DNA"/>
</dbReference>
<dbReference type="SMART" id="SM00035">
    <property type="entry name" value="CLa"/>
    <property type="match status" value="1"/>
</dbReference>
<dbReference type="PANTHER" id="PTHR10970">
    <property type="entry name" value="CLUSTERIN"/>
    <property type="match status" value="1"/>
</dbReference>
<evidence type="ECO:0000256" key="3">
    <source>
        <dbReference type="ARBA" id="ARBA00022525"/>
    </source>
</evidence>
<accession>A0AAD7TDV7</accession>
<sequence length="372" mass="42075">MAKEVEEKLGEAEQQCREDLKTSWEECRPCLENACKTFYTSTCRRGFSSFSFKVEEFFHKMSTQFQSEDGQDLISIQNSENPDAELMQMEDSFGQLQLRVSALYNKSVALVTAMHREFDSAFRAAFANSLTPKPTPPAPDTLDVDFLEGIGLEDVLDSFFDFGKSMLEEFSSVITEVFDEIQDAVEEESEMQKGMEVFPSWVPMQSRQLCRDLRRQTSECWQLEGQCEPCQGTVTKECPSVKELHMELNEVSELLNISSQQYQEMLQVVRRHTDDTIGWLGDMASQFSWVTELANTTAAPESVFSIFAVVPHEEEGDSSSALNTMVEVSILSSPTFTLNIPADLEVQDPAFIQYVAQEALGMYIQTVRNDVA</sequence>
<keyword evidence="12" id="KW-1185">Reference proteome</keyword>
<dbReference type="Proteomes" id="UP001221898">
    <property type="component" value="Unassembled WGS sequence"/>
</dbReference>
<evidence type="ECO:0000256" key="2">
    <source>
        <dbReference type="ARBA" id="ARBA00010069"/>
    </source>
</evidence>
<protein>
    <recommendedName>
        <fullName evidence="8">Clusterin</fullName>
    </recommendedName>
</protein>
<evidence type="ECO:0000256" key="7">
    <source>
        <dbReference type="ARBA" id="ARBA00023180"/>
    </source>
</evidence>
<dbReference type="GO" id="GO:0005615">
    <property type="term" value="C:extracellular space"/>
    <property type="evidence" value="ECO:0007669"/>
    <property type="project" value="TreeGrafter"/>
</dbReference>
<evidence type="ECO:0000256" key="5">
    <source>
        <dbReference type="ARBA" id="ARBA00023054"/>
    </source>
</evidence>
<dbReference type="GO" id="GO:0005634">
    <property type="term" value="C:nucleus"/>
    <property type="evidence" value="ECO:0007669"/>
    <property type="project" value="TreeGrafter"/>
</dbReference>
<dbReference type="InterPro" id="IPR016015">
    <property type="entry name" value="Clusterin_C"/>
</dbReference>
<evidence type="ECO:0000256" key="6">
    <source>
        <dbReference type="ARBA" id="ARBA00023157"/>
    </source>
</evidence>
<proteinExistence type="inferred from homology"/>
<keyword evidence="7" id="KW-0325">Glycoprotein</keyword>
<feature type="domain" description="Clusterin N-terminal" evidence="9">
    <location>
        <begin position="2"/>
        <end position="135"/>
    </location>
</feature>
<keyword evidence="5" id="KW-0175">Coiled coil</keyword>
<evidence type="ECO:0000313" key="11">
    <source>
        <dbReference type="EMBL" id="KAJ8419195.1"/>
    </source>
</evidence>
<name>A0AAD7TDV7_9TELE</name>
<feature type="domain" description="Clusterin C-terminal" evidence="10">
    <location>
        <begin position="158"/>
        <end position="364"/>
    </location>
</feature>